<feature type="domain" description="Homoserine dehydrogenase catalytic" evidence="18">
    <location>
        <begin position="200"/>
        <end position="401"/>
    </location>
</feature>
<dbReference type="InterPro" id="IPR001342">
    <property type="entry name" value="HDH_cat"/>
</dbReference>
<dbReference type="GO" id="GO:0009086">
    <property type="term" value="P:methionine biosynthetic process"/>
    <property type="evidence" value="ECO:0007669"/>
    <property type="project" value="UniProtKB-KW"/>
</dbReference>
<evidence type="ECO:0000256" key="14">
    <source>
        <dbReference type="PIRSR" id="PIRSR036497-2"/>
    </source>
</evidence>
<feature type="binding site" evidence="14">
    <location>
        <position position="166"/>
    </location>
    <ligand>
        <name>NADPH</name>
        <dbReference type="ChEBI" id="CHEBI:57783"/>
    </ligand>
</feature>
<feature type="chain" id="PRO_5044289462" description="Homoserine dehydrogenase" evidence="17">
    <location>
        <begin position="16"/>
        <end position="407"/>
    </location>
</feature>
<evidence type="ECO:0000256" key="5">
    <source>
        <dbReference type="ARBA" id="ARBA00013213"/>
    </source>
</evidence>
<proteinExistence type="inferred from homology"/>
<evidence type="ECO:0000256" key="11">
    <source>
        <dbReference type="ARBA" id="ARBA00048841"/>
    </source>
</evidence>
<dbReference type="InterPro" id="IPR019811">
    <property type="entry name" value="HDH_CS"/>
</dbReference>
<keyword evidence="7 12" id="KW-0791">Threonine biosynthesis</keyword>
<dbReference type="SUPFAM" id="SSF55347">
    <property type="entry name" value="Glyceraldehyde-3-phosphate dehydrogenase-like, C-terminal domain"/>
    <property type="match status" value="1"/>
</dbReference>
<evidence type="ECO:0000256" key="4">
    <source>
        <dbReference type="ARBA" id="ARBA00006753"/>
    </source>
</evidence>
<evidence type="ECO:0000256" key="17">
    <source>
        <dbReference type="SAM" id="SignalP"/>
    </source>
</evidence>
<feature type="active site" description="Proton donor" evidence="13">
    <location>
        <position position="268"/>
    </location>
</feature>
<evidence type="ECO:0000256" key="6">
    <source>
        <dbReference type="ARBA" id="ARBA00022605"/>
    </source>
</evidence>
<evidence type="ECO:0000256" key="16">
    <source>
        <dbReference type="RuleBase" id="RU004171"/>
    </source>
</evidence>
<keyword evidence="8 12" id="KW-0521">NADP</keyword>
<comment type="pathway">
    <text evidence="3 15">Amino-acid biosynthesis; L-methionine biosynthesis via de novo pathway; L-homoserine from L-aspartate: step 3/3.</text>
</comment>
<keyword evidence="6 12" id="KW-0028">Amino-acid biosynthesis</keyword>
<gene>
    <name evidence="19" type="ORF">AB1Y20_001406</name>
</gene>
<organism evidence="19 20">
    <name type="scientific">Prymnesium parvum</name>
    <name type="common">Toxic golden alga</name>
    <dbReference type="NCBI Taxonomy" id="97485"/>
    <lineage>
        <taxon>Eukaryota</taxon>
        <taxon>Haptista</taxon>
        <taxon>Haptophyta</taxon>
        <taxon>Prymnesiophyceae</taxon>
        <taxon>Prymnesiales</taxon>
        <taxon>Prymnesiaceae</taxon>
        <taxon>Prymnesium</taxon>
    </lineage>
</organism>
<dbReference type="PANTHER" id="PTHR43070:SF3">
    <property type="entry name" value="HOMOSERINE DEHYDROGENASE"/>
    <property type="match status" value="1"/>
</dbReference>
<reference evidence="19 20" key="1">
    <citation type="journal article" date="2024" name="Science">
        <title>Giant polyketide synthase enzymes in the biosynthesis of giant marine polyether toxins.</title>
        <authorList>
            <person name="Fallon T.R."/>
            <person name="Shende V.V."/>
            <person name="Wierzbicki I.H."/>
            <person name="Pendleton A.L."/>
            <person name="Watervoot N.F."/>
            <person name="Auber R.P."/>
            <person name="Gonzalez D.J."/>
            <person name="Wisecaver J.H."/>
            <person name="Moore B.S."/>
        </authorList>
    </citation>
    <scope>NUCLEOTIDE SEQUENCE [LARGE SCALE GENOMIC DNA]</scope>
    <source>
        <strain evidence="19 20">12B1</strain>
    </source>
</reference>
<dbReference type="SUPFAM" id="SSF51735">
    <property type="entry name" value="NAD(P)-binding Rossmann-fold domains"/>
    <property type="match status" value="1"/>
</dbReference>
<dbReference type="PIRSF" id="PIRSF036497">
    <property type="entry name" value="HDH_short"/>
    <property type="match status" value="1"/>
</dbReference>
<dbReference type="Pfam" id="PF00742">
    <property type="entry name" value="Homoserine_dh"/>
    <property type="match status" value="1"/>
</dbReference>
<dbReference type="EC" id="1.1.1.3" evidence="5 12"/>
<evidence type="ECO:0000256" key="10">
    <source>
        <dbReference type="ARBA" id="ARBA00023167"/>
    </source>
</evidence>
<dbReference type="InterPro" id="IPR011147">
    <property type="entry name" value="Bifunc_Aspkin/hSer_DH"/>
</dbReference>
<evidence type="ECO:0000256" key="8">
    <source>
        <dbReference type="ARBA" id="ARBA00022857"/>
    </source>
</evidence>
<feature type="binding site" evidence="14">
    <location>
        <begin position="34"/>
        <end position="39"/>
    </location>
    <ligand>
        <name>NADP(+)</name>
        <dbReference type="ChEBI" id="CHEBI:58349"/>
    </ligand>
</feature>
<evidence type="ECO:0000256" key="13">
    <source>
        <dbReference type="PIRSR" id="PIRSR036497-1"/>
    </source>
</evidence>
<evidence type="ECO:0000256" key="1">
    <source>
        <dbReference type="ARBA" id="ARBA00001920"/>
    </source>
</evidence>
<keyword evidence="10 12" id="KW-0486">Methionine biosynthesis</keyword>
<comment type="catalytic activity">
    <reaction evidence="11">
        <text>L-homoserine + NADP(+) = L-aspartate 4-semialdehyde + NADPH + H(+)</text>
        <dbReference type="Rhea" id="RHEA:15761"/>
        <dbReference type="ChEBI" id="CHEBI:15378"/>
        <dbReference type="ChEBI" id="CHEBI:57476"/>
        <dbReference type="ChEBI" id="CHEBI:57783"/>
        <dbReference type="ChEBI" id="CHEBI:58349"/>
        <dbReference type="ChEBI" id="CHEBI:537519"/>
        <dbReference type="EC" id="1.1.1.3"/>
    </reaction>
    <physiologicalReaction direction="right-to-left" evidence="11">
        <dbReference type="Rhea" id="RHEA:15763"/>
    </physiologicalReaction>
</comment>
<dbReference type="GO" id="GO:0009088">
    <property type="term" value="P:threonine biosynthetic process"/>
    <property type="evidence" value="ECO:0007669"/>
    <property type="project" value="UniProtKB-KW"/>
</dbReference>
<comment type="pathway">
    <text evidence="2 15">Amino-acid biosynthesis; L-threonine biosynthesis; L-threonine from L-aspartate: step 3/5.</text>
</comment>
<evidence type="ECO:0000256" key="12">
    <source>
        <dbReference type="PIRNR" id="PIRNR036497"/>
    </source>
</evidence>
<protein>
    <recommendedName>
        <fullName evidence="5 12">Homoserine dehydrogenase</fullName>
        <shortName evidence="12">HDH</shortName>
        <ecNumber evidence="5 12">1.1.1.3</ecNumber>
    </recommendedName>
</protein>
<name>A0AB34K856_PRYPA</name>
<keyword evidence="20" id="KW-1185">Reference proteome</keyword>
<evidence type="ECO:0000256" key="15">
    <source>
        <dbReference type="RuleBase" id="RU000579"/>
    </source>
</evidence>
<accession>A0AB34K856</accession>
<dbReference type="PROSITE" id="PS01042">
    <property type="entry name" value="HOMOSER_DHGENASE"/>
    <property type="match status" value="1"/>
</dbReference>
<comment type="similarity">
    <text evidence="4 12 16">Belongs to the homoserine dehydrogenase family.</text>
</comment>
<dbReference type="Gene3D" id="3.40.50.720">
    <property type="entry name" value="NAD(P)-binding Rossmann-like Domain"/>
    <property type="match status" value="1"/>
</dbReference>
<sequence length="407" mass="41710">MPLAALMALPVLAAGGPECSENMSIRKVPFALMGTGGVGAALLDAIVQSRMLHEQRYGVRLEAVALCDSSGVVKAAKGGVLSDETITAIVQHKKGGGRLKDTPVGEAIAQPEGQGTADFLLEIAKQCGEEQPGCIVVDCTATEATVPALLHATSEGRGMRAVTANKKPVSGPLGDFTQLVLSPGASARFRYEATVGAGLPVIAALQRVVAADDSVSRISGSFSGTLGYVMSGLQEGQPFSEVVAKAKELGYTEPDPRDDLGGVDVARKALILARTLGMKLEMSDVTVEPLFPSELAALSVPDFMAKLPTLDSSFADKVAAASAESKVLRYAASIKPPTPNSPGSLTVGLLAVPASSPLGTLTGSDNLVEIYTGWYSSTPLVLRGAGAGTGTTAAGVLSDIIELAFTM</sequence>
<evidence type="ECO:0000313" key="19">
    <source>
        <dbReference type="EMBL" id="KAL1530505.1"/>
    </source>
</evidence>
<evidence type="ECO:0000256" key="2">
    <source>
        <dbReference type="ARBA" id="ARBA00005056"/>
    </source>
</evidence>
<dbReference type="AlphaFoldDB" id="A0AB34K856"/>
<dbReference type="EMBL" id="JBGBPQ010000001">
    <property type="protein sequence ID" value="KAL1530505.1"/>
    <property type="molecule type" value="Genomic_DNA"/>
</dbReference>
<evidence type="ECO:0000256" key="3">
    <source>
        <dbReference type="ARBA" id="ARBA00005062"/>
    </source>
</evidence>
<evidence type="ECO:0000256" key="7">
    <source>
        <dbReference type="ARBA" id="ARBA00022697"/>
    </source>
</evidence>
<feature type="binding site" evidence="14">
    <location>
        <position position="253"/>
    </location>
    <ligand>
        <name>L-homoserine</name>
        <dbReference type="ChEBI" id="CHEBI:57476"/>
    </ligand>
</feature>
<dbReference type="Gene3D" id="3.30.360.10">
    <property type="entry name" value="Dihydrodipicolinate Reductase, domain 2"/>
    <property type="match status" value="1"/>
</dbReference>
<keyword evidence="17" id="KW-0732">Signal</keyword>
<feature type="signal peptide" evidence="17">
    <location>
        <begin position="1"/>
        <end position="15"/>
    </location>
</feature>
<dbReference type="InterPro" id="IPR036291">
    <property type="entry name" value="NAD(P)-bd_dom_sf"/>
</dbReference>
<feature type="binding site" evidence="14">
    <location>
        <position position="140"/>
    </location>
    <ligand>
        <name>NADPH</name>
        <dbReference type="ChEBI" id="CHEBI:57783"/>
    </ligand>
</feature>
<evidence type="ECO:0000256" key="9">
    <source>
        <dbReference type="ARBA" id="ARBA00023002"/>
    </source>
</evidence>
<dbReference type="InterPro" id="IPR022697">
    <property type="entry name" value="HDH_short"/>
</dbReference>
<dbReference type="Proteomes" id="UP001515480">
    <property type="component" value="Unassembled WGS sequence"/>
</dbReference>
<keyword evidence="9 12" id="KW-0560">Oxidoreductase</keyword>
<comment type="caution">
    <text evidence="19">The sequence shown here is derived from an EMBL/GenBank/DDBJ whole genome shotgun (WGS) entry which is preliminary data.</text>
</comment>
<dbReference type="FunFam" id="3.30.360.10:FF:000006">
    <property type="entry name" value="Bifunctional aspartokinase/homoserine dehydrogenase"/>
    <property type="match status" value="1"/>
</dbReference>
<evidence type="ECO:0000313" key="20">
    <source>
        <dbReference type="Proteomes" id="UP001515480"/>
    </source>
</evidence>
<evidence type="ECO:0000259" key="18">
    <source>
        <dbReference type="Pfam" id="PF00742"/>
    </source>
</evidence>
<dbReference type="GO" id="GO:0004412">
    <property type="term" value="F:homoserine dehydrogenase activity"/>
    <property type="evidence" value="ECO:0007669"/>
    <property type="project" value="UniProtKB-EC"/>
</dbReference>
<comment type="cofactor">
    <cofactor evidence="1">
        <name>a metal cation</name>
        <dbReference type="ChEBI" id="CHEBI:25213"/>
    </cofactor>
</comment>
<dbReference type="PANTHER" id="PTHR43070">
    <property type="match status" value="1"/>
</dbReference>